<dbReference type="RefSeq" id="WP_185793117.1">
    <property type="nucleotide sequence ID" value="NZ_JACMYH010000001.1"/>
</dbReference>
<dbReference type="Proteomes" id="UP000546173">
    <property type="component" value="Unassembled WGS sequence"/>
</dbReference>
<keyword evidence="2" id="KW-1185">Reference proteome</keyword>
<evidence type="ECO:0000313" key="2">
    <source>
        <dbReference type="Proteomes" id="UP000546173"/>
    </source>
</evidence>
<protein>
    <submittedName>
        <fullName evidence="1">Uncharacterized protein</fullName>
    </submittedName>
</protein>
<gene>
    <name evidence="1" type="ORF">H7993_00880</name>
</gene>
<sequence length="91" mass="9814">MRLGKPIEAVEIRGLPAAVGDLRINEEMCQALGRNSKTASVKGVNCIGSGELPLLHEAVLSWMAPNGFVLSGLEEEDGCLYAQSWWCRNVG</sequence>
<dbReference type="AlphaFoldDB" id="A0A7X1G1X9"/>
<organism evidence="1 2">
    <name type="scientific">Pseudomonas baltica</name>
    <dbReference type="NCBI Taxonomy" id="2762576"/>
    <lineage>
        <taxon>Bacteria</taxon>
        <taxon>Pseudomonadati</taxon>
        <taxon>Pseudomonadota</taxon>
        <taxon>Gammaproteobacteria</taxon>
        <taxon>Pseudomonadales</taxon>
        <taxon>Pseudomonadaceae</taxon>
        <taxon>Pseudomonas</taxon>
    </lineage>
</organism>
<name>A0A7X1G1X9_9PSED</name>
<dbReference type="EMBL" id="JACMYH010000001">
    <property type="protein sequence ID" value="MBC2676932.1"/>
    <property type="molecule type" value="Genomic_DNA"/>
</dbReference>
<reference evidence="1 2" key="1">
    <citation type="submission" date="2020-08" db="EMBL/GenBank/DDBJ databases">
        <title>Pseudomonas sp. nov.</title>
        <authorList>
            <person name="Gieschler S."/>
            <person name="Fiedler G."/>
            <person name="Brinks E."/>
            <person name="Boehnlein C."/>
            <person name="Franz C.M.A.P."/>
            <person name="Kabisch J."/>
        </authorList>
    </citation>
    <scope>NUCLEOTIDE SEQUENCE [LARGE SCALE GENOMIC DNA]</scope>
    <source>
        <strain evidence="1 2">MBT-2</strain>
    </source>
</reference>
<accession>A0A7X1G1X9</accession>
<proteinExistence type="predicted"/>
<comment type="caution">
    <text evidence="1">The sequence shown here is derived from an EMBL/GenBank/DDBJ whole genome shotgun (WGS) entry which is preliminary data.</text>
</comment>
<evidence type="ECO:0000313" key="1">
    <source>
        <dbReference type="EMBL" id="MBC2676932.1"/>
    </source>
</evidence>